<dbReference type="RefSeq" id="WP_138520849.1">
    <property type="nucleotide sequence ID" value="NZ_JAOCBK010000001.1"/>
</dbReference>
<dbReference type="EMBL" id="SWDV01000004">
    <property type="protein sequence ID" value="TLX79965.1"/>
    <property type="molecule type" value="Genomic_DNA"/>
</dbReference>
<reference evidence="1 2" key="1">
    <citation type="submission" date="2019-04" db="EMBL/GenBank/DDBJ databases">
        <authorList>
            <person name="Li M."/>
        </authorList>
    </citation>
    <scope>NUCLEOTIDE SEQUENCE [LARGE SCALE GENOMIC DNA]</scope>
    <source>
        <strain evidence="1 2">LAM1902</strain>
    </source>
</reference>
<protein>
    <submittedName>
        <fullName evidence="1">YjbF family lipoprotein</fullName>
    </submittedName>
</protein>
<dbReference type="Proteomes" id="UP000306635">
    <property type="component" value="Unassembled WGS sequence"/>
</dbReference>
<dbReference type="InterPro" id="IPR021308">
    <property type="entry name" value="GfcB"/>
</dbReference>
<dbReference type="AlphaFoldDB" id="A0A5R9RRF3"/>
<evidence type="ECO:0000313" key="2">
    <source>
        <dbReference type="Proteomes" id="UP000306635"/>
    </source>
</evidence>
<dbReference type="PROSITE" id="PS51257">
    <property type="entry name" value="PROKAR_LIPOPROTEIN"/>
    <property type="match status" value="1"/>
</dbReference>
<sequence length="218" mass="23721">MIALRLIALAALAASLSGCNPLMQGSLNTLGASLHGPASLEVTQAQVDALPYYQIQVTTEYGSAVMALVRVQGKLQYWRANSNQLLLLEDGVIVRTLGFPEDLLGTRLAHDSPFPLGLQRIADGQPSQRWIDLGSNAQFDVPLRGTFHQAGVETVRILDQDHALLRVDESLASPVAGMSSTNHYWVDPQDGFILQSRQQVTPSLSVTLTQLRPLRGQQ</sequence>
<accession>A0A5R9RRF3</accession>
<organism evidence="1 2">
    <name type="scientific">Pseudomonas nicosulfuronedens</name>
    <dbReference type="NCBI Taxonomy" id="2571105"/>
    <lineage>
        <taxon>Bacteria</taxon>
        <taxon>Pseudomonadati</taxon>
        <taxon>Pseudomonadota</taxon>
        <taxon>Gammaproteobacteria</taxon>
        <taxon>Pseudomonadales</taxon>
        <taxon>Pseudomonadaceae</taxon>
        <taxon>Pseudomonas</taxon>
    </lineage>
</organism>
<dbReference type="SUPFAM" id="SSF159270">
    <property type="entry name" value="YmcC-like"/>
    <property type="match status" value="1"/>
</dbReference>
<name>A0A5R9RRF3_9PSED</name>
<dbReference type="Pfam" id="PF11102">
    <property type="entry name" value="YjbF"/>
    <property type="match status" value="1"/>
</dbReference>
<gene>
    <name evidence="1" type="ORF">FAS41_06870</name>
</gene>
<proteinExistence type="predicted"/>
<comment type="caution">
    <text evidence="1">The sequence shown here is derived from an EMBL/GenBank/DDBJ whole genome shotgun (WGS) entry which is preliminary data.</text>
</comment>
<dbReference type="OrthoDB" id="7001949at2"/>
<keyword evidence="2" id="KW-1185">Reference proteome</keyword>
<dbReference type="Gene3D" id="2.40.360.10">
    <property type="entry name" value="YmcC-like"/>
    <property type="match status" value="1"/>
</dbReference>
<dbReference type="InterPro" id="IPR023373">
    <property type="entry name" value="YmcC_sf"/>
</dbReference>
<keyword evidence="1" id="KW-0449">Lipoprotein</keyword>
<evidence type="ECO:0000313" key="1">
    <source>
        <dbReference type="EMBL" id="TLX79965.1"/>
    </source>
</evidence>